<protein>
    <submittedName>
        <fullName evidence="2">Helix-turn-helix transcriptional regulator</fullName>
    </submittedName>
</protein>
<gene>
    <name evidence="2" type="ORF">GCM10010319_70600</name>
</gene>
<dbReference type="Gene3D" id="1.10.260.40">
    <property type="entry name" value="lambda repressor-like DNA-binding domains"/>
    <property type="match status" value="1"/>
</dbReference>
<dbReference type="EMBL" id="BAAABW010000044">
    <property type="protein sequence ID" value="GAA0382038.1"/>
    <property type="molecule type" value="Genomic_DNA"/>
</dbReference>
<dbReference type="SMART" id="SM00530">
    <property type="entry name" value="HTH_XRE"/>
    <property type="match status" value="1"/>
</dbReference>
<dbReference type="Pfam" id="PF17765">
    <property type="entry name" value="MLTR_LBD"/>
    <property type="match status" value="1"/>
</dbReference>
<dbReference type="PANTHER" id="PTHR35010">
    <property type="entry name" value="BLL4672 PROTEIN-RELATED"/>
    <property type="match status" value="1"/>
</dbReference>
<keyword evidence="3" id="KW-1185">Reference proteome</keyword>
<sequence length="287" mass="31580">MSTPTASQELGAFLRAHRALLKPEDVGLPPTSRRRTPGLRREEVASLSGVSIAWYTWLEQGRVAASRQVLESVGRVLRLDDAELRHALRLAGYYEPEANATRGPVNGALQPVLDSWPTSPAALLDHNFDLVAWNAAWSAVLGEPSAVPADRRNLMWFMAADNHLRGVLRDADWEPLAMSVFQHFRAQAGMHPSDERIAELYSRLAADAPELSHWWNCYSVGELTTRVITVTPVDSEPIRISLSSLRPVDDPASLILLFTPASPDDGMRVSALVNRPLRSVGLARKAG</sequence>
<dbReference type="InterPro" id="IPR010982">
    <property type="entry name" value="Lambda_DNA-bd_dom_sf"/>
</dbReference>
<dbReference type="Gene3D" id="3.30.450.180">
    <property type="match status" value="1"/>
</dbReference>
<dbReference type="CDD" id="cd00093">
    <property type="entry name" value="HTH_XRE"/>
    <property type="match status" value="1"/>
</dbReference>
<dbReference type="RefSeq" id="WP_344124569.1">
    <property type="nucleotide sequence ID" value="NZ_BAAABW010000044.1"/>
</dbReference>
<proteinExistence type="predicted"/>
<organism evidence="2 3">
    <name type="scientific">Streptomyces blastmyceticus</name>
    <dbReference type="NCBI Taxonomy" id="68180"/>
    <lineage>
        <taxon>Bacteria</taxon>
        <taxon>Bacillati</taxon>
        <taxon>Actinomycetota</taxon>
        <taxon>Actinomycetes</taxon>
        <taxon>Kitasatosporales</taxon>
        <taxon>Streptomycetaceae</taxon>
        <taxon>Streptomyces</taxon>
    </lineage>
</organism>
<feature type="domain" description="HTH cro/C1-type" evidence="1">
    <location>
        <begin position="13"/>
        <end position="84"/>
    </location>
</feature>
<dbReference type="InterPro" id="IPR041413">
    <property type="entry name" value="MLTR_LBD"/>
</dbReference>
<name>A0ABN0Y3K9_9ACTN</name>
<comment type="caution">
    <text evidence="2">The sequence shown here is derived from an EMBL/GenBank/DDBJ whole genome shotgun (WGS) entry which is preliminary data.</text>
</comment>
<dbReference type="PANTHER" id="PTHR35010:SF2">
    <property type="entry name" value="BLL4672 PROTEIN"/>
    <property type="match status" value="1"/>
</dbReference>
<accession>A0ABN0Y3K9</accession>
<dbReference type="SUPFAM" id="SSF47413">
    <property type="entry name" value="lambda repressor-like DNA-binding domains"/>
    <property type="match status" value="1"/>
</dbReference>
<dbReference type="Proteomes" id="UP001500063">
    <property type="component" value="Unassembled WGS sequence"/>
</dbReference>
<evidence type="ECO:0000313" key="3">
    <source>
        <dbReference type="Proteomes" id="UP001500063"/>
    </source>
</evidence>
<evidence type="ECO:0000313" key="2">
    <source>
        <dbReference type="EMBL" id="GAA0382038.1"/>
    </source>
</evidence>
<dbReference type="Pfam" id="PF13560">
    <property type="entry name" value="HTH_31"/>
    <property type="match status" value="1"/>
</dbReference>
<evidence type="ECO:0000259" key="1">
    <source>
        <dbReference type="SMART" id="SM00530"/>
    </source>
</evidence>
<reference evidence="2 3" key="1">
    <citation type="journal article" date="2019" name="Int. J. Syst. Evol. Microbiol.">
        <title>The Global Catalogue of Microorganisms (GCM) 10K type strain sequencing project: providing services to taxonomists for standard genome sequencing and annotation.</title>
        <authorList>
            <consortium name="The Broad Institute Genomics Platform"/>
            <consortium name="The Broad Institute Genome Sequencing Center for Infectious Disease"/>
            <person name="Wu L."/>
            <person name="Ma J."/>
        </authorList>
    </citation>
    <scope>NUCLEOTIDE SEQUENCE [LARGE SCALE GENOMIC DNA]</scope>
    <source>
        <strain evidence="2 3">JCM 4565</strain>
    </source>
</reference>
<dbReference type="InterPro" id="IPR001387">
    <property type="entry name" value="Cro/C1-type_HTH"/>
</dbReference>